<feature type="transmembrane region" description="Helical" evidence="9">
    <location>
        <begin position="71"/>
        <end position="95"/>
    </location>
</feature>
<feature type="transmembrane region" description="Helical" evidence="9">
    <location>
        <begin position="45"/>
        <end position="65"/>
    </location>
</feature>
<evidence type="ECO:0000256" key="4">
    <source>
        <dbReference type="ARBA" id="ARBA00022475"/>
    </source>
</evidence>
<evidence type="ECO:0000256" key="6">
    <source>
        <dbReference type="ARBA" id="ARBA00022989"/>
    </source>
</evidence>
<feature type="region of interest" description="Disordered" evidence="8">
    <location>
        <begin position="238"/>
        <end position="282"/>
    </location>
</feature>
<organism evidence="10">
    <name type="scientific">Nitratidesulfovibrio vulgaris (strain DSM 19637 / Miyazaki F)</name>
    <name type="common">Desulfovibrio vulgaris</name>
    <dbReference type="NCBI Taxonomy" id="883"/>
    <lineage>
        <taxon>Bacteria</taxon>
        <taxon>Pseudomonadati</taxon>
        <taxon>Thermodesulfobacteriota</taxon>
        <taxon>Desulfovibrionia</taxon>
        <taxon>Desulfovibrionales</taxon>
        <taxon>Desulfovibrionaceae</taxon>
        <taxon>Nitratidesulfovibrio</taxon>
    </lineage>
</organism>
<dbReference type="Pfam" id="PF03591">
    <property type="entry name" value="AzlC"/>
    <property type="match status" value="1"/>
</dbReference>
<evidence type="ECO:0000256" key="5">
    <source>
        <dbReference type="ARBA" id="ARBA00022692"/>
    </source>
</evidence>
<proteinExistence type="inferred from homology"/>
<feature type="transmembrane region" description="Helical" evidence="9">
    <location>
        <begin position="139"/>
        <end position="158"/>
    </location>
</feature>
<feature type="transmembrane region" description="Helical" evidence="9">
    <location>
        <begin position="170"/>
        <end position="186"/>
    </location>
</feature>
<comment type="similarity">
    <text evidence="2">Belongs to the AzlC family.</text>
</comment>
<sequence length="282" mass="29128">MPASRLAAVLSGMRQALPIVLGYVPVAFAFGVLARKTGMPASGAVCMSLMVFAGSAQLISVSLLAGGASPATVVLTTFVVNLRHLLMSAALAPALRRWPRALQALFAFQLTDETFALHVSRLPSTPGDTRPEPPRAETLALNMTAQSAWVMGTIIGVFGSELVADVRPLGLDYALPAMFIALLLPYCRKARRFALAAVLAGGLSVLLALAGAGQWNVIIATVCAATLCTLLPTKADATQRKGGHNTANAAESDGLNGPDKANGLAGLPDLAEPDGAHRAPTL</sequence>
<evidence type="ECO:0000256" key="8">
    <source>
        <dbReference type="SAM" id="MobiDB-lite"/>
    </source>
</evidence>
<accession>B8DQJ8</accession>
<dbReference type="KEGG" id="dvm:DvMF_2174"/>
<dbReference type="InterPro" id="IPR011606">
    <property type="entry name" value="Brnchd-chn_aa_trnsp_permease"/>
</dbReference>
<dbReference type="EMBL" id="CP001197">
    <property type="protein sequence ID" value="ACL09117.1"/>
    <property type="molecule type" value="Genomic_DNA"/>
</dbReference>
<dbReference type="AlphaFoldDB" id="B8DQJ8"/>
<feature type="transmembrane region" description="Helical" evidence="9">
    <location>
        <begin position="193"/>
        <end position="211"/>
    </location>
</feature>
<protein>
    <submittedName>
        <fullName evidence="10">AzlC family protein</fullName>
    </submittedName>
</protein>
<dbReference type="STRING" id="883.DvMF_2174"/>
<keyword evidence="4" id="KW-1003">Cell membrane</keyword>
<feature type="transmembrane region" description="Helical" evidence="9">
    <location>
        <begin position="15"/>
        <end position="33"/>
    </location>
</feature>
<keyword evidence="6 9" id="KW-1133">Transmembrane helix</keyword>
<evidence type="ECO:0000256" key="9">
    <source>
        <dbReference type="SAM" id="Phobius"/>
    </source>
</evidence>
<gene>
    <name evidence="10" type="ordered locus">DvMF_2174</name>
</gene>
<evidence type="ECO:0000256" key="3">
    <source>
        <dbReference type="ARBA" id="ARBA00022448"/>
    </source>
</evidence>
<evidence type="ECO:0000256" key="1">
    <source>
        <dbReference type="ARBA" id="ARBA00004651"/>
    </source>
</evidence>
<dbReference type="GO" id="GO:1903785">
    <property type="term" value="P:L-valine transmembrane transport"/>
    <property type="evidence" value="ECO:0007669"/>
    <property type="project" value="TreeGrafter"/>
</dbReference>
<keyword evidence="3" id="KW-0813">Transport</keyword>
<dbReference type="PANTHER" id="PTHR34979:SF1">
    <property type="entry name" value="INNER MEMBRANE PROTEIN YGAZ"/>
    <property type="match status" value="1"/>
</dbReference>
<reference evidence="10" key="1">
    <citation type="submission" date="2008-10" db="EMBL/GenBank/DDBJ databases">
        <title>Complete sequence of Desulfovibrio vulgaris str. 'Miyazaki F'.</title>
        <authorList>
            <person name="Lucas S."/>
            <person name="Copeland A."/>
            <person name="Lapidus A."/>
            <person name="Glavina del Rio T."/>
            <person name="Dalin E."/>
            <person name="Tice H."/>
            <person name="Bruce D."/>
            <person name="Goodwin L."/>
            <person name="Pitluck S."/>
            <person name="Sims D."/>
            <person name="Brettin T."/>
            <person name="Detter J.C."/>
            <person name="Han C."/>
            <person name="Larimer F."/>
            <person name="Land M."/>
            <person name="Hauser L."/>
            <person name="Kyrpides N."/>
            <person name="Mikhailova N."/>
            <person name="Hazen T.C."/>
            <person name="Richardson P."/>
        </authorList>
    </citation>
    <scope>NUCLEOTIDE SEQUENCE</scope>
    <source>
        <strain evidence="10">Miyazaki F</strain>
    </source>
</reference>
<dbReference type="GO" id="GO:0005886">
    <property type="term" value="C:plasma membrane"/>
    <property type="evidence" value="ECO:0007669"/>
    <property type="project" value="UniProtKB-SubCell"/>
</dbReference>
<evidence type="ECO:0000313" key="10">
    <source>
        <dbReference type="EMBL" id="ACL09117.1"/>
    </source>
</evidence>
<name>B8DQJ8_NITV9</name>
<keyword evidence="5 9" id="KW-0812">Transmembrane</keyword>
<dbReference type="eggNOG" id="COG1296">
    <property type="taxonomic scope" value="Bacteria"/>
</dbReference>
<comment type="subcellular location">
    <subcellularLocation>
        <location evidence="1">Cell membrane</location>
        <topology evidence="1">Multi-pass membrane protein</topology>
    </subcellularLocation>
</comment>
<evidence type="ECO:0000256" key="2">
    <source>
        <dbReference type="ARBA" id="ARBA00010735"/>
    </source>
</evidence>
<dbReference type="HOGENOM" id="CLU_065777_3_1_7"/>
<keyword evidence="7 9" id="KW-0472">Membrane</keyword>
<dbReference type="PANTHER" id="PTHR34979">
    <property type="entry name" value="INNER MEMBRANE PROTEIN YGAZ"/>
    <property type="match status" value="1"/>
</dbReference>
<evidence type="ECO:0000256" key="7">
    <source>
        <dbReference type="ARBA" id="ARBA00023136"/>
    </source>
</evidence>